<evidence type="ECO:0000313" key="3">
    <source>
        <dbReference type="EnsemblPlants" id="KEH44264"/>
    </source>
</evidence>
<proteinExistence type="predicted"/>
<reference evidence="2 4" key="2">
    <citation type="journal article" date="2014" name="BMC Genomics">
        <title>An improved genome release (version Mt4.0) for the model legume Medicago truncatula.</title>
        <authorList>
            <person name="Tang H."/>
            <person name="Krishnakumar V."/>
            <person name="Bidwell S."/>
            <person name="Rosen B."/>
            <person name="Chan A."/>
            <person name="Zhou S."/>
            <person name="Gentzbittel L."/>
            <person name="Childs K.L."/>
            <person name="Yandell M."/>
            <person name="Gundlach H."/>
            <person name="Mayer K.F."/>
            <person name="Schwartz D.C."/>
            <person name="Town C.D."/>
        </authorList>
    </citation>
    <scope>GENOME REANNOTATION</scope>
    <source>
        <strain evidence="2">A17</strain>
        <strain evidence="3 4">cv. Jemalong A17</strain>
    </source>
</reference>
<dbReference type="HOGENOM" id="CLU_2501292_0_0_1"/>
<evidence type="ECO:0000313" key="2">
    <source>
        <dbReference type="EMBL" id="KEH44264.1"/>
    </source>
</evidence>
<dbReference type="EnsemblPlants" id="KEH44264">
    <property type="protein sequence ID" value="KEH44264"/>
    <property type="gene ID" value="MTR_1g111430"/>
</dbReference>
<evidence type="ECO:0000256" key="1">
    <source>
        <dbReference type="SAM" id="SignalP"/>
    </source>
</evidence>
<keyword evidence="2" id="KW-0472">Membrane</keyword>
<keyword evidence="2" id="KW-0812">Transmembrane</keyword>
<sequence>MQVTGMVSIALTLFLMEIMLSLLTHTSTFSIAYDPNALDLKTLSSAALEYSQDLSVVYGGWSYTPAMGCRKYIKGGSKGSIWDRSQ</sequence>
<keyword evidence="1" id="KW-0732">Signal</keyword>
<dbReference type="AlphaFoldDB" id="A0A072VQH0"/>
<dbReference type="EMBL" id="CM001217">
    <property type="protein sequence ID" value="KEH44264.1"/>
    <property type="molecule type" value="Genomic_DNA"/>
</dbReference>
<reference evidence="2 4" key="1">
    <citation type="journal article" date="2011" name="Nature">
        <title>The Medicago genome provides insight into the evolution of rhizobial symbioses.</title>
        <authorList>
            <person name="Young N.D."/>
            <person name="Debelle F."/>
            <person name="Oldroyd G.E."/>
            <person name="Geurts R."/>
            <person name="Cannon S.B."/>
            <person name="Udvardi M.K."/>
            <person name="Benedito V.A."/>
            <person name="Mayer K.F."/>
            <person name="Gouzy J."/>
            <person name="Schoof H."/>
            <person name="Van de Peer Y."/>
            <person name="Proost S."/>
            <person name="Cook D.R."/>
            <person name="Meyers B.C."/>
            <person name="Spannagl M."/>
            <person name="Cheung F."/>
            <person name="De Mita S."/>
            <person name="Krishnakumar V."/>
            <person name="Gundlach H."/>
            <person name="Zhou S."/>
            <person name="Mudge J."/>
            <person name="Bharti A.K."/>
            <person name="Murray J.D."/>
            <person name="Naoumkina M.A."/>
            <person name="Rosen B."/>
            <person name="Silverstein K.A."/>
            <person name="Tang H."/>
            <person name="Rombauts S."/>
            <person name="Zhao P.X."/>
            <person name="Zhou P."/>
            <person name="Barbe V."/>
            <person name="Bardou P."/>
            <person name="Bechner M."/>
            <person name="Bellec A."/>
            <person name="Berger A."/>
            <person name="Berges H."/>
            <person name="Bidwell S."/>
            <person name="Bisseling T."/>
            <person name="Choisne N."/>
            <person name="Couloux A."/>
            <person name="Denny R."/>
            <person name="Deshpande S."/>
            <person name="Dai X."/>
            <person name="Doyle J.J."/>
            <person name="Dudez A.M."/>
            <person name="Farmer A.D."/>
            <person name="Fouteau S."/>
            <person name="Franken C."/>
            <person name="Gibelin C."/>
            <person name="Gish J."/>
            <person name="Goldstein S."/>
            <person name="Gonzalez A.J."/>
            <person name="Green P.J."/>
            <person name="Hallab A."/>
            <person name="Hartog M."/>
            <person name="Hua A."/>
            <person name="Humphray S.J."/>
            <person name="Jeong D.H."/>
            <person name="Jing Y."/>
            <person name="Jocker A."/>
            <person name="Kenton S.M."/>
            <person name="Kim D.J."/>
            <person name="Klee K."/>
            <person name="Lai H."/>
            <person name="Lang C."/>
            <person name="Lin S."/>
            <person name="Macmil S.L."/>
            <person name="Magdelenat G."/>
            <person name="Matthews L."/>
            <person name="McCorrison J."/>
            <person name="Monaghan E.L."/>
            <person name="Mun J.H."/>
            <person name="Najar F.Z."/>
            <person name="Nicholson C."/>
            <person name="Noirot C."/>
            <person name="O'Bleness M."/>
            <person name="Paule C.R."/>
            <person name="Poulain J."/>
            <person name="Prion F."/>
            <person name="Qin B."/>
            <person name="Qu C."/>
            <person name="Retzel E.F."/>
            <person name="Riddle C."/>
            <person name="Sallet E."/>
            <person name="Samain S."/>
            <person name="Samson N."/>
            <person name="Sanders I."/>
            <person name="Saurat O."/>
            <person name="Scarpelli C."/>
            <person name="Schiex T."/>
            <person name="Segurens B."/>
            <person name="Severin A.J."/>
            <person name="Sherrier D.J."/>
            <person name="Shi R."/>
            <person name="Sims S."/>
            <person name="Singer S.R."/>
            <person name="Sinharoy S."/>
            <person name="Sterck L."/>
            <person name="Viollet A."/>
            <person name="Wang B.B."/>
            <person name="Wang K."/>
            <person name="Wang M."/>
            <person name="Wang X."/>
            <person name="Warfsmann J."/>
            <person name="Weissenbach J."/>
            <person name="White D.D."/>
            <person name="White J.D."/>
            <person name="Wiley G.B."/>
            <person name="Wincker P."/>
            <person name="Xing Y."/>
            <person name="Yang L."/>
            <person name="Yao Z."/>
            <person name="Ying F."/>
            <person name="Zhai J."/>
            <person name="Zhou L."/>
            <person name="Zuber A."/>
            <person name="Denarie J."/>
            <person name="Dixon R.A."/>
            <person name="May G.D."/>
            <person name="Schwartz D.C."/>
            <person name="Rogers J."/>
            <person name="Quetier F."/>
            <person name="Town C.D."/>
            <person name="Roe B.A."/>
        </authorList>
    </citation>
    <scope>NUCLEOTIDE SEQUENCE [LARGE SCALE GENOMIC DNA]</scope>
    <source>
        <strain evidence="2">A17</strain>
        <strain evidence="3 4">cv. Jemalong A17</strain>
    </source>
</reference>
<protein>
    <submittedName>
        <fullName evidence="2">Transmembrane protein, putative</fullName>
    </submittedName>
</protein>
<feature type="chain" id="PRO_5014500990" evidence="1">
    <location>
        <begin position="29"/>
        <end position="86"/>
    </location>
</feature>
<reference evidence="3" key="3">
    <citation type="submission" date="2015-04" db="UniProtKB">
        <authorList>
            <consortium name="EnsemblPlants"/>
        </authorList>
    </citation>
    <scope>IDENTIFICATION</scope>
    <source>
        <strain evidence="3">cv. Jemalong A17</strain>
    </source>
</reference>
<gene>
    <name evidence="2" type="ordered locus">MTR_1g111430</name>
</gene>
<organism evidence="2 4">
    <name type="scientific">Medicago truncatula</name>
    <name type="common">Barrel medic</name>
    <name type="synonym">Medicago tribuloides</name>
    <dbReference type="NCBI Taxonomy" id="3880"/>
    <lineage>
        <taxon>Eukaryota</taxon>
        <taxon>Viridiplantae</taxon>
        <taxon>Streptophyta</taxon>
        <taxon>Embryophyta</taxon>
        <taxon>Tracheophyta</taxon>
        <taxon>Spermatophyta</taxon>
        <taxon>Magnoliopsida</taxon>
        <taxon>eudicotyledons</taxon>
        <taxon>Gunneridae</taxon>
        <taxon>Pentapetalae</taxon>
        <taxon>rosids</taxon>
        <taxon>fabids</taxon>
        <taxon>Fabales</taxon>
        <taxon>Fabaceae</taxon>
        <taxon>Papilionoideae</taxon>
        <taxon>50 kb inversion clade</taxon>
        <taxon>NPAAA clade</taxon>
        <taxon>Hologalegina</taxon>
        <taxon>IRL clade</taxon>
        <taxon>Trifolieae</taxon>
        <taxon>Medicago</taxon>
    </lineage>
</organism>
<keyword evidence="4" id="KW-1185">Reference proteome</keyword>
<accession>A0A072VQH0</accession>
<name>A0A072VQH0_MEDTR</name>
<evidence type="ECO:0000313" key="4">
    <source>
        <dbReference type="Proteomes" id="UP000002051"/>
    </source>
</evidence>
<dbReference type="Proteomes" id="UP000002051">
    <property type="component" value="Unassembled WGS sequence"/>
</dbReference>
<feature type="signal peptide" evidence="1">
    <location>
        <begin position="1"/>
        <end position="28"/>
    </location>
</feature>